<organism evidence="5 6">
    <name type="scientific">Tilletia horrida</name>
    <dbReference type="NCBI Taxonomy" id="155126"/>
    <lineage>
        <taxon>Eukaryota</taxon>
        <taxon>Fungi</taxon>
        <taxon>Dikarya</taxon>
        <taxon>Basidiomycota</taxon>
        <taxon>Ustilaginomycotina</taxon>
        <taxon>Exobasidiomycetes</taxon>
        <taxon>Tilletiales</taxon>
        <taxon>Tilletiaceae</taxon>
        <taxon>Tilletia</taxon>
    </lineage>
</organism>
<dbReference type="EMBL" id="JAPDMZ010000193">
    <property type="protein sequence ID" value="KAK0546434.1"/>
    <property type="molecule type" value="Genomic_DNA"/>
</dbReference>
<evidence type="ECO:0008006" key="7">
    <source>
        <dbReference type="Google" id="ProtNLM"/>
    </source>
</evidence>
<evidence type="ECO:0000256" key="2">
    <source>
        <dbReference type="ARBA" id="ARBA00022801"/>
    </source>
</evidence>
<dbReference type="Gene3D" id="3.40.50.1820">
    <property type="entry name" value="alpha/beta hydrolase"/>
    <property type="match status" value="1"/>
</dbReference>
<gene>
    <name evidence="5" type="ORF">OC846_005278</name>
</gene>
<proteinExistence type="inferred from homology"/>
<keyword evidence="6" id="KW-1185">Reference proteome</keyword>
<sequence>MDAPLNHKNASDPRTVRIALVMYQVGSKKSERTIIVNPGGPGGSGTLKAFMSGEQLSRDFSEGTMDVLGFDPRGVNMSAPALTCSQSDAYTDRYQQLVTQSPDGSDALKIARLSDAYNQAVWSACEEQHGDLLRYLNTPFVARDMDLIRHHLGEEELTAYGVSYGSALMQTYGVLFPERVGRVIIDGIVFPKFWQTLRGIMRGSLGHELDIWKQGLIGGCVRSGPKGCSLMPPGKNMTAAELEQRLDAFLEELKTHPLPATHPDLGPGIVTYETLVGSIFSSMYKITQWPAEADTLSDLIYRQNGTAALARQNYLYDPNKDFDGPSWRGIHSPRTKWKPLLNAVMCGDSFPIEENSESLSVQDFVNYYRTSTQKNPFSASFLFDLTLTCRTFPRHLSPIEVYRGNYTAKLKNPFLMISTTLDPITPIESARAAAAEWGPDNVKLVVHEGYGHGVTGHPSNCTFALVRDVLVRGQWPASAEMNCKADSTPFPHPE</sequence>
<dbReference type="Pfam" id="PF08386">
    <property type="entry name" value="Abhydrolase_4"/>
    <property type="match status" value="1"/>
</dbReference>
<reference evidence="5" key="1">
    <citation type="journal article" date="2023" name="PhytoFront">
        <title>Draft Genome Resources of Seven Strains of Tilletia horrida, Causal Agent of Kernel Smut of Rice.</title>
        <authorList>
            <person name="Khanal S."/>
            <person name="Antony Babu S."/>
            <person name="Zhou X.G."/>
        </authorList>
    </citation>
    <scope>NUCLEOTIDE SEQUENCE</scope>
    <source>
        <strain evidence="5">TX6</strain>
    </source>
</reference>
<accession>A0AAN6JQ30</accession>
<keyword evidence="2" id="KW-0378">Hydrolase</keyword>
<feature type="domain" description="Peptidase S33 tripeptidyl aminopeptidase-like C-terminal" evidence="4">
    <location>
        <begin position="387"/>
        <end position="478"/>
    </location>
</feature>
<feature type="domain" description="AB hydrolase-1" evidence="3">
    <location>
        <begin position="33"/>
        <end position="194"/>
    </location>
</feature>
<dbReference type="SUPFAM" id="SSF53474">
    <property type="entry name" value="alpha/beta-Hydrolases"/>
    <property type="match status" value="1"/>
</dbReference>
<dbReference type="PANTHER" id="PTHR43248:SF25">
    <property type="entry name" value="AB HYDROLASE-1 DOMAIN-CONTAINING PROTEIN-RELATED"/>
    <property type="match status" value="1"/>
</dbReference>
<dbReference type="InterPro" id="IPR000073">
    <property type="entry name" value="AB_hydrolase_1"/>
</dbReference>
<dbReference type="AlphaFoldDB" id="A0AAN6JQ30"/>
<dbReference type="InterPro" id="IPR013595">
    <property type="entry name" value="Pept_S33_TAP-like_C"/>
</dbReference>
<comment type="caution">
    <text evidence="5">The sequence shown here is derived from an EMBL/GenBank/DDBJ whole genome shotgun (WGS) entry which is preliminary data.</text>
</comment>
<evidence type="ECO:0000313" key="6">
    <source>
        <dbReference type="Proteomes" id="UP001176517"/>
    </source>
</evidence>
<comment type="similarity">
    <text evidence="1">Belongs to the peptidase S33 family.</text>
</comment>
<dbReference type="Pfam" id="PF00561">
    <property type="entry name" value="Abhydrolase_1"/>
    <property type="match status" value="1"/>
</dbReference>
<dbReference type="InterPro" id="IPR051601">
    <property type="entry name" value="Serine_prot/Carboxylest_S33"/>
</dbReference>
<name>A0AAN6JQ30_9BASI</name>
<dbReference type="Proteomes" id="UP001176517">
    <property type="component" value="Unassembled WGS sequence"/>
</dbReference>
<dbReference type="GO" id="GO:0016787">
    <property type="term" value="F:hydrolase activity"/>
    <property type="evidence" value="ECO:0007669"/>
    <property type="project" value="UniProtKB-KW"/>
</dbReference>
<evidence type="ECO:0000313" key="5">
    <source>
        <dbReference type="EMBL" id="KAK0546434.1"/>
    </source>
</evidence>
<protein>
    <recommendedName>
        <fullName evidence="7">AB hydrolase-1 domain-containing protein</fullName>
    </recommendedName>
</protein>
<evidence type="ECO:0000256" key="1">
    <source>
        <dbReference type="ARBA" id="ARBA00010088"/>
    </source>
</evidence>
<evidence type="ECO:0000259" key="3">
    <source>
        <dbReference type="Pfam" id="PF00561"/>
    </source>
</evidence>
<dbReference type="InterPro" id="IPR029058">
    <property type="entry name" value="AB_hydrolase_fold"/>
</dbReference>
<dbReference type="PANTHER" id="PTHR43248">
    <property type="entry name" value="2-SUCCINYL-6-HYDROXY-2,4-CYCLOHEXADIENE-1-CARBOXYLATE SYNTHASE"/>
    <property type="match status" value="1"/>
</dbReference>
<evidence type="ECO:0000259" key="4">
    <source>
        <dbReference type="Pfam" id="PF08386"/>
    </source>
</evidence>